<reference evidence="2 3" key="1">
    <citation type="submission" date="2015-03" db="EMBL/GenBank/DDBJ databases">
        <title>Draft genome sequence of Luteibacter yeojuensis strain SU11.</title>
        <authorList>
            <person name="Sulaiman J."/>
            <person name="Priya K."/>
            <person name="Chan K.-G."/>
        </authorList>
    </citation>
    <scope>NUCLEOTIDE SEQUENCE [LARGE SCALE GENOMIC DNA]</scope>
    <source>
        <strain evidence="2 3">SU11</strain>
    </source>
</reference>
<dbReference type="Pfam" id="PF13414">
    <property type="entry name" value="TPR_11"/>
    <property type="match status" value="1"/>
</dbReference>
<dbReference type="Gene3D" id="1.25.40.10">
    <property type="entry name" value="Tetratricopeptide repeat domain"/>
    <property type="match status" value="1"/>
</dbReference>
<dbReference type="Proteomes" id="UP000033651">
    <property type="component" value="Unassembled WGS sequence"/>
</dbReference>
<dbReference type="SMART" id="SM00028">
    <property type="entry name" value="TPR"/>
    <property type="match status" value="4"/>
</dbReference>
<dbReference type="InterPro" id="IPR052943">
    <property type="entry name" value="TMTC_O-mannosyl-trnsfr"/>
</dbReference>
<dbReference type="OrthoDB" id="9814042at2"/>
<name>A0A0F3KDC2_9GAMM</name>
<feature type="repeat" description="TPR" evidence="1">
    <location>
        <begin position="43"/>
        <end position="76"/>
    </location>
</feature>
<dbReference type="PROSITE" id="PS50293">
    <property type="entry name" value="TPR_REGION"/>
    <property type="match status" value="1"/>
</dbReference>
<dbReference type="NCBIfam" id="TIGR02521">
    <property type="entry name" value="type_IV_pilW"/>
    <property type="match status" value="1"/>
</dbReference>
<accession>A0A0F3KDC2</accession>
<keyword evidence="1" id="KW-0802">TPR repeat</keyword>
<sequence>MRLDRWGMVAALAFACAGCVTTGGGPGSNLKPDSKADERRHGAEVHTELGRRYMEQGNLEGAMDKLNKAIQFDPNFAPARTVLAVLYERIKDPANAELNYRKAVEIDPKKGDANNNLAVFLCQQGRAADAKPYFDRALADPFYGTPDVALSNAGTCALKAQDYDGAEAYFRKALERNPNNGDALFQMANVLYLKNDAFRARAFLQRFEALGVDSPDALKLGHDIELRLGNGEVAQDYAKRLRAKFPDSDPAHALEATARQ</sequence>
<keyword evidence="3" id="KW-1185">Reference proteome</keyword>
<comment type="caution">
    <text evidence="2">The sequence shown here is derived from an EMBL/GenBank/DDBJ whole genome shotgun (WGS) entry which is preliminary data.</text>
</comment>
<dbReference type="EMBL" id="JZRB01000045">
    <property type="protein sequence ID" value="KJV28099.1"/>
    <property type="molecule type" value="Genomic_DNA"/>
</dbReference>
<organism evidence="2 3">
    <name type="scientific">Luteibacter yeojuensis</name>
    <dbReference type="NCBI Taxonomy" id="345309"/>
    <lineage>
        <taxon>Bacteria</taxon>
        <taxon>Pseudomonadati</taxon>
        <taxon>Pseudomonadota</taxon>
        <taxon>Gammaproteobacteria</taxon>
        <taxon>Lysobacterales</taxon>
        <taxon>Rhodanobacteraceae</taxon>
        <taxon>Luteibacter</taxon>
    </lineage>
</organism>
<dbReference type="RefSeq" id="WP_045830851.1">
    <property type="nucleotide sequence ID" value="NZ_JZRB01000045.1"/>
</dbReference>
<dbReference type="Pfam" id="PF14559">
    <property type="entry name" value="TPR_19"/>
    <property type="match status" value="1"/>
</dbReference>
<protein>
    <submittedName>
        <fullName evidence="2">Pilus assembly protein PilW</fullName>
    </submittedName>
</protein>
<dbReference type="PROSITE" id="PS51257">
    <property type="entry name" value="PROKAR_LIPOPROTEIN"/>
    <property type="match status" value="1"/>
</dbReference>
<dbReference type="InterPro" id="IPR019734">
    <property type="entry name" value="TPR_rpt"/>
</dbReference>
<gene>
    <name evidence="2" type="ORF">VI08_17195</name>
</gene>
<dbReference type="Pfam" id="PF13431">
    <property type="entry name" value="TPR_17"/>
    <property type="match status" value="1"/>
</dbReference>
<evidence type="ECO:0000256" key="1">
    <source>
        <dbReference type="PROSITE-ProRule" id="PRU00339"/>
    </source>
</evidence>
<dbReference type="PANTHER" id="PTHR44809:SF1">
    <property type="entry name" value="PROTEIN O-MANNOSYL-TRANSFERASE TMTC1"/>
    <property type="match status" value="1"/>
</dbReference>
<evidence type="ECO:0000313" key="2">
    <source>
        <dbReference type="EMBL" id="KJV28099.1"/>
    </source>
</evidence>
<dbReference type="SUPFAM" id="SSF48452">
    <property type="entry name" value="TPR-like"/>
    <property type="match status" value="1"/>
</dbReference>
<evidence type="ECO:0000313" key="3">
    <source>
        <dbReference type="Proteomes" id="UP000033651"/>
    </source>
</evidence>
<dbReference type="AlphaFoldDB" id="A0A0F3KDC2"/>
<dbReference type="PANTHER" id="PTHR44809">
    <property type="match status" value="1"/>
</dbReference>
<dbReference type="PATRIC" id="fig|345309.4.peg.3220"/>
<dbReference type="InterPro" id="IPR013360">
    <property type="entry name" value="Pilus_4_PilW"/>
</dbReference>
<dbReference type="InterPro" id="IPR011990">
    <property type="entry name" value="TPR-like_helical_dom_sf"/>
</dbReference>
<dbReference type="PROSITE" id="PS50005">
    <property type="entry name" value="TPR"/>
    <property type="match status" value="3"/>
</dbReference>
<feature type="repeat" description="TPR" evidence="1">
    <location>
        <begin position="147"/>
        <end position="180"/>
    </location>
</feature>
<proteinExistence type="predicted"/>
<feature type="repeat" description="TPR" evidence="1">
    <location>
        <begin position="77"/>
        <end position="110"/>
    </location>
</feature>